<name>A0A0F5K4Y3_9BURK</name>
<proteinExistence type="predicted"/>
<keyword evidence="4" id="KW-1185">Reference proteome</keyword>
<feature type="transmembrane region" description="Helical" evidence="2">
    <location>
        <begin position="122"/>
        <end position="146"/>
    </location>
</feature>
<feature type="region of interest" description="Disordered" evidence="1">
    <location>
        <begin position="82"/>
        <end position="111"/>
    </location>
</feature>
<keyword evidence="2" id="KW-0812">Transmembrane</keyword>
<feature type="compositionally biased region" description="Polar residues" evidence="1">
    <location>
        <begin position="82"/>
        <end position="104"/>
    </location>
</feature>
<comment type="caution">
    <text evidence="3">The sequence shown here is derived from an EMBL/GenBank/DDBJ whole genome shotgun (WGS) entry which is preliminary data.</text>
</comment>
<evidence type="ECO:0000256" key="2">
    <source>
        <dbReference type="SAM" id="Phobius"/>
    </source>
</evidence>
<reference evidence="3 4" key="1">
    <citation type="submission" date="2015-03" db="EMBL/GenBank/DDBJ databases">
        <title>Draft Genome Sequence of Burkholderia andropogonis type strain ICMP2807, isolated from Sorghum bicolor.</title>
        <authorList>
            <person name="Lopes-Santos L."/>
            <person name="Castro D.B."/>
            <person name="Ottoboni L.M."/>
            <person name="Park D."/>
            <person name="Weirc B.S."/>
            <person name="Destefano S.A."/>
        </authorList>
    </citation>
    <scope>NUCLEOTIDE SEQUENCE [LARGE SCALE GENOMIC DNA]</scope>
    <source>
        <strain evidence="3 4">ICMP2807</strain>
    </source>
</reference>
<keyword evidence="2" id="KW-1133">Transmembrane helix</keyword>
<evidence type="ECO:0000256" key="1">
    <source>
        <dbReference type="SAM" id="MobiDB-lite"/>
    </source>
</evidence>
<protein>
    <submittedName>
        <fullName evidence="3">Uncharacterized protein</fullName>
    </submittedName>
</protein>
<dbReference type="PATRIC" id="fig|28092.6.peg.820"/>
<dbReference type="STRING" id="28092.WM40_03450"/>
<keyword evidence="2" id="KW-0472">Membrane</keyword>
<dbReference type="EMBL" id="LAQU01000002">
    <property type="protein sequence ID" value="KKB65010.1"/>
    <property type="molecule type" value="Genomic_DNA"/>
</dbReference>
<gene>
    <name evidence="3" type="ORF">WM40_03450</name>
</gene>
<organism evidence="3 4">
    <name type="scientific">Robbsia andropogonis</name>
    <dbReference type="NCBI Taxonomy" id="28092"/>
    <lineage>
        <taxon>Bacteria</taxon>
        <taxon>Pseudomonadati</taxon>
        <taxon>Pseudomonadota</taxon>
        <taxon>Betaproteobacteria</taxon>
        <taxon>Burkholderiales</taxon>
        <taxon>Burkholderiaceae</taxon>
        <taxon>Robbsia</taxon>
    </lineage>
</organism>
<dbReference type="Proteomes" id="UP000033618">
    <property type="component" value="Unassembled WGS sequence"/>
</dbReference>
<accession>A0A0F5K4Y3</accession>
<evidence type="ECO:0000313" key="4">
    <source>
        <dbReference type="Proteomes" id="UP000033618"/>
    </source>
</evidence>
<dbReference type="AlphaFoldDB" id="A0A0F5K4Y3"/>
<evidence type="ECO:0000313" key="3">
    <source>
        <dbReference type="EMBL" id="KKB65010.1"/>
    </source>
</evidence>
<sequence length="177" mass="18631">MLRWMALAILLIRGLLSNVVMFDTHAPGENFALVICSGRGPMFSDTTASNMSMANRPSAVAPAQTPLRMMEEMPMDGTSMPSAIPSGTSASGLNAADQVTNGDQGSKDMDGSAHGGDTICSFSAVLFAAVVSLIIFLLISVPTACLRSFRQCRSVLVANATPYRLARTRAPPLAPTH</sequence>